<accession>A0A1C7EHY1</accession>
<protein>
    <recommendedName>
        <fullName evidence="3">TetR family transcriptional regulator</fullName>
    </recommendedName>
</protein>
<name>A0A1C7EHY1_9BACL</name>
<dbReference type="OrthoDB" id="2856216at2"/>
<evidence type="ECO:0000313" key="2">
    <source>
        <dbReference type="Proteomes" id="UP000092495"/>
    </source>
</evidence>
<dbReference type="AlphaFoldDB" id="A0A1C7EHY1"/>
<proteinExistence type="predicted"/>
<gene>
    <name evidence="1" type="ORF">BCM40_08145</name>
</gene>
<reference evidence="1" key="1">
    <citation type="submission" date="2016-10" db="EMBL/GenBank/DDBJ databases">
        <authorList>
            <person name="See-Too W.S."/>
        </authorList>
    </citation>
    <scope>NUCLEOTIDE SEQUENCE</scope>
    <source>
        <strain evidence="1">DSM 22276</strain>
    </source>
</reference>
<dbReference type="KEGG" id="pdg:BCM40_08145"/>
<sequence>MDEALKELEQDYLEAVDNNSSSTVEAFVETFLYDSWSYNEQNLDRIKTVMSRYSHEQINAQTFSSSFRRMVDKVQKKLEELDMDKQYPVIQDGQGASLLIAIVDGLVIQYFAGTYPVDELEQRTPYFTRFITQALKTKN</sequence>
<evidence type="ECO:0000313" key="1">
    <source>
        <dbReference type="EMBL" id="ANU23345.1"/>
    </source>
</evidence>
<evidence type="ECO:0008006" key="3">
    <source>
        <dbReference type="Google" id="ProtNLM"/>
    </source>
</evidence>
<keyword evidence="2" id="KW-1185">Reference proteome</keyword>
<dbReference type="EMBL" id="CP016543">
    <property type="protein sequence ID" value="ANU23345.1"/>
    <property type="molecule type" value="Genomic_DNA"/>
</dbReference>
<dbReference type="Proteomes" id="UP000092495">
    <property type="component" value="Chromosome"/>
</dbReference>
<organism evidence="1 2">
    <name type="scientific">Planococcus donghaensis</name>
    <dbReference type="NCBI Taxonomy" id="414778"/>
    <lineage>
        <taxon>Bacteria</taxon>
        <taxon>Bacillati</taxon>
        <taxon>Bacillota</taxon>
        <taxon>Bacilli</taxon>
        <taxon>Bacillales</taxon>
        <taxon>Caryophanaceae</taxon>
        <taxon>Planococcus</taxon>
    </lineage>
</organism>